<proteinExistence type="predicted"/>
<dbReference type="EMBL" id="CP012098">
    <property type="protein sequence ID" value="AQP39611.1"/>
    <property type="molecule type" value="Genomic_DNA"/>
</dbReference>
<dbReference type="InterPro" id="IPR003501">
    <property type="entry name" value="PTS_EIIB_2/3"/>
</dbReference>
<evidence type="ECO:0000259" key="3">
    <source>
        <dbReference type="Pfam" id="PF02302"/>
    </source>
</evidence>
<dbReference type="Pfam" id="PF02302">
    <property type="entry name" value="PTS_IIB"/>
    <property type="match status" value="1"/>
</dbReference>
<sequence>MKMKKIMVCCGSSMITSTMAINKLKQAMQDAGIDAKFIQCKFAEVQGKVKEERPDVIVPTGVLKDTLTDDVPVVVGTCFVTGVGEKATIDKILEILSK</sequence>
<organism evidence="4 5">
    <name type="scientific">Anaerostipes hadrus</name>
    <dbReference type="NCBI Taxonomy" id="649756"/>
    <lineage>
        <taxon>Bacteria</taxon>
        <taxon>Bacillati</taxon>
        <taxon>Bacillota</taxon>
        <taxon>Clostridia</taxon>
        <taxon>Lachnospirales</taxon>
        <taxon>Lachnospiraceae</taxon>
        <taxon>Anaerostipes</taxon>
    </lineage>
</organism>
<feature type="chain" id="PRO_5010368448" evidence="2">
    <location>
        <begin position="21"/>
        <end position="98"/>
    </location>
</feature>
<dbReference type="AlphaFoldDB" id="A0A1Q2C789"/>
<accession>A0A1Q2C789</accession>
<dbReference type="Gene3D" id="3.40.50.2300">
    <property type="match status" value="1"/>
</dbReference>
<keyword evidence="2" id="KW-0732">Signal</keyword>
<dbReference type="GO" id="GO:0009401">
    <property type="term" value="P:phosphoenolpyruvate-dependent sugar phosphotransferase system"/>
    <property type="evidence" value="ECO:0007669"/>
    <property type="project" value="InterPro"/>
</dbReference>
<name>A0A1Q2C789_ANAHA</name>
<reference evidence="4 5" key="1">
    <citation type="journal article" date="2016" name="Sci. Rep.">
        <title>Accelerated dysbiosis of gut microbiota during aggravation of DSS-induced colitis by a butyrate-producing bacterium.</title>
        <authorList>
            <person name="Zhang Q."/>
            <person name="Wu Y."/>
            <person name="Wang J."/>
            <person name="Wu G."/>
            <person name="Long W."/>
            <person name="Xue Z."/>
            <person name="Wang L."/>
            <person name="Zhang X."/>
            <person name="Pang X."/>
            <person name="Zhao Y."/>
            <person name="Zhao L."/>
            <person name="Zhang C."/>
        </authorList>
    </citation>
    <scope>NUCLEOTIDE SEQUENCE [LARGE SCALE GENOMIC DNA]</scope>
    <source>
        <strain evidence="4 5">BPB5</strain>
    </source>
</reference>
<evidence type="ECO:0000313" key="4">
    <source>
        <dbReference type="EMBL" id="AQP39611.1"/>
    </source>
</evidence>
<dbReference type="GO" id="GO:0008982">
    <property type="term" value="F:protein-N(PI)-phosphohistidine-sugar phosphotransferase activity"/>
    <property type="evidence" value="ECO:0007669"/>
    <property type="project" value="InterPro"/>
</dbReference>
<evidence type="ECO:0000313" key="5">
    <source>
        <dbReference type="Proteomes" id="UP000188159"/>
    </source>
</evidence>
<protein>
    <submittedName>
        <fullName evidence="4">PTS lactose transporter subunit IIB</fullName>
    </submittedName>
</protein>
<evidence type="ECO:0000256" key="2">
    <source>
        <dbReference type="SAM" id="SignalP"/>
    </source>
</evidence>
<dbReference type="SUPFAM" id="SSF52794">
    <property type="entry name" value="PTS system IIB component-like"/>
    <property type="match status" value="1"/>
</dbReference>
<keyword evidence="1" id="KW-0808">Transferase</keyword>
<dbReference type="InterPro" id="IPR036095">
    <property type="entry name" value="PTS_EIIB-like_sf"/>
</dbReference>
<gene>
    <name evidence="4" type="ORF">DO83_08450</name>
</gene>
<dbReference type="Proteomes" id="UP000188159">
    <property type="component" value="Chromosome"/>
</dbReference>
<feature type="domain" description="Phosphotransferase system EIIB component type 2/3" evidence="3">
    <location>
        <begin position="5"/>
        <end position="65"/>
    </location>
</feature>
<feature type="signal peptide" evidence="2">
    <location>
        <begin position="1"/>
        <end position="20"/>
    </location>
</feature>
<evidence type="ECO:0000256" key="1">
    <source>
        <dbReference type="ARBA" id="ARBA00022679"/>
    </source>
</evidence>